<dbReference type="SUPFAM" id="SSF53850">
    <property type="entry name" value="Periplasmic binding protein-like II"/>
    <property type="match status" value="1"/>
</dbReference>
<dbReference type="PROSITE" id="PS50931">
    <property type="entry name" value="HTH_LYSR"/>
    <property type="match status" value="1"/>
</dbReference>
<dbReference type="InterPro" id="IPR050389">
    <property type="entry name" value="LysR-type_TF"/>
</dbReference>
<dbReference type="Gene3D" id="3.40.190.10">
    <property type="entry name" value="Periplasmic binding protein-like II"/>
    <property type="match status" value="2"/>
</dbReference>
<name>A0A554X3T9_9BURK</name>
<dbReference type="SUPFAM" id="SSF46785">
    <property type="entry name" value="Winged helix' DNA-binding domain"/>
    <property type="match status" value="1"/>
</dbReference>
<dbReference type="PANTHER" id="PTHR30118:SF6">
    <property type="entry name" value="HTH-TYPE TRANSCRIPTIONAL REGULATOR LEUO"/>
    <property type="match status" value="1"/>
</dbReference>
<sequence>MGHNATEMETAAWLDLDLHLVRVLHAVLTEGSVSRAALRLGMHQPAVSAALRRLRAITGDPLLVRAGGRMVPTANALRMIGPASAILAHAQAMVQQTQPFDPAHARHAFTIAASDYLDPRFLPQVVARLKAEAPLVQLTIQPLHPGADYRRWLAEGEVDVVIGNWPSPPGDLHQGRLLSDEVVCLVARHHPAVRRGWTLQEWLQAEHVAPTPFGPGLRGAIDDYLNQQGWQRNIVVRCPSFGMIPAMVSQTLLVLTTGRRYCEAFTAQLPLVVLPPPVPLPRLQYYQLWHERAHGSRSGQWLRALIRDVAARLWQPAAA</sequence>
<reference evidence="6 7" key="1">
    <citation type="submission" date="2019-07" db="EMBL/GenBank/DDBJ databases">
        <title>Tepidimonas taiwanensis I1-1 draft genome.</title>
        <authorList>
            <person name="Da Costa M.S."/>
            <person name="Froufe H.J.C."/>
            <person name="Egas C."/>
            <person name="Albuquerque L."/>
        </authorList>
    </citation>
    <scope>NUCLEOTIDE SEQUENCE [LARGE SCALE GENOMIC DNA]</scope>
    <source>
        <strain evidence="6 7">I1-1</strain>
    </source>
</reference>
<proteinExistence type="inferred from homology"/>
<dbReference type="STRING" id="307486.GCA_000807215_01661"/>
<dbReference type="GO" id="GO:0003700">
    <property type="term" value="F:DNA-binding transcription factor activity"/>
    <property type="evidence" value="ECO:0007669"/>
    <property type="project" value="InterPro"/>
</dbReference>
<dbReference type="Gene3D" id="1.10.10.10">
    <property type="entry name" value="Winged helix-like DNA-binding domain superfamily/Winged helix DNA-binding domain"/>
    <property type="match status" value="1"/>
</dbReference>
<organism evidence="6 7">
    <name type="scientific">Tepidimonas taiwanensis</name>
    <dbReference type="NCBI Taxonomy" id="307486"/>
    <lineage>
        <taxon>Bacteria</taxon>
        <taxon>Pseudomonadati</taxon>
        <taxon>Pseudomonadota</taxon>
        <taxon>Betaproteobacteria</taxon>
        <taxon>Burkholderiales</taxon>
        <taxon>Tepidimonas</taxon>
    </lineage>
</organism>
<keyword evidence="2" id="KW-0805">Transcription regulation</keyword>
<dbReference type="Proteomes" id="UP000317763">
    <property type="component" value="Unassembled WGS sequence"/>
</dbReference>
<dbReference type="InterPro" id="IPR036388">
    <property type="entry name" value="WH-like_DNA-bd_sf"/>
</dbReference>
<accession>A0A554X3T9</accession>
<dbReference type="AlphaFoldDB" id="A0A554X3T9"/>
<evidence type="ECO:0000256" key="2">
    <source>
        <dbReference type="ARBA" id="ARBA00023015"/>
    </source>
</evidence>
<evidence type="ECO:0000256" key="1">
    <source>
        <dbReference type="ARBA" id="ARBA00009437"/>
    </source>
</evidence>
<evidence type="ECO:0000313" key="7">
    <source>
        <dbReference type="Proteomes" id="UP000317763"/>
    </source>
</evidence>
<evidence type="ECO:0000259" key="5">
    <source>
        <dbReference type="PROSITE" id="PS50931"/>
    </source>
</evidence>
<feature type="domain" description="HTH lysR-type" evidence="5">
    <location>
        <begin position="16"/>
        <end position="73"/>
    </location>
</feature>
<comment type="caution">
    <text evidence="6">The sequence shown here is derived from an EMBL/GenBank/DDBJ whole genome shotgun (WGS) entry which is preliminary data.</text>
</comment>
<evidence type="ECO:0000256" key="3">
    <source>
        <dbReference type="ARBA" id="ARBA00023125"/>
    </source>
</evidence>
<dbReference type="Pfam" id="PF00126">
    <property type="entry name" value="HTH_1"/>
    <property type="match status" value="1"/>
</dbReference>
<keyword evidence="4" id="KW-0804">Transcription</keyword>
<evidence type="ECO:0000313" key="6">
    <source>
        <dbReference type="EMBL" id="TSE30514.1"/>
    </source>
</evidence>
<dbReference type="InterPro" id="IPR005119">
    <property type="entry name" value="LysR_subst-bd"/>
</dbReference>
<comment type="similarity">
    <text evidence="1">Belongs to the LysR transcriptional regulatory family.</text>
</comment>
<gene>
    <name evidence="6" type="primary">nodD2</name>
    <name evidence="6" type="ORF">Ttaiw_01909</name>
</gene>
<dbReference type="GO" id="GO:0003677">
    <property type="term" value="F:DNA binding"/>
    <property type="evidence" value="ECO:0007669"/>
    <property type="project" value="UniProtKB-KW"/>
</dbReference>
<protein>
    <submittedName>
        <fullName evidence="6">Nodulation protein D 2</fullName>
    </submittedName>
</protein>
<keyword evidence="3" id="KW-0238">DNA-binding</keyword>
<dbReference type="EMBL" id="VJOM01000022">
    <property type="protein sequence ID" value="TSE30514.1"/>
    <property type="molecule type" value="Genomic_DNA"/>
</dbReference>
<keyword evidence="7" id="KW-1185">Reference proteome</keyword>
<dbReference type="Pfam" id="PF03466">
    <property type="entry name" value="LysR_substrate"/>
    <property type="match status" value="1"/>
</dbReference>
<dbReference type="InterPro" id="IPR036390">
    <property type="entry name" value="WH_DNA-bd_sf"/>
</dbReference>
<dbReference type="InterPro" id="IPR000847">
    <property type="entry name" value="LysR_HTH_N"/>
</dbReference>
<evidence type="ECO:0000256" key="4">
    <source>
        <dbReference type="ARBA" id="ARBA00023163"/>
    </source>
</evidence>
<dbReference type="PANTHER" id="PTHR30118">
    <property type="entry name" value="HTH-TYPE TRANSCRIPTIONAL REGULATOR LEUO-RELATED"/>
    <property type="match status" value="1"/>
</dbReference>